<dbReference type="KEGG" id="lab:LA76x_1913"/>
<sequence>MARLSRFTRDQPIQANQRWGRTGKADSTRRTRITDEPRR</sequence>
<dbReference type="PATRIC" id="fig|84531.8.peg.1933"/>
<keyword evidence="3" id="KW-1185">Reference proteome</keyword>
<name>A0A0S2F915_LYSAN</name>
<evidence type="ECO:0000313" key="3">
    <source>
        <dbReference type="Proteomes" id="UP000060787"/>
    </source>
</evidence>
<dbReference type="STRING" id="84531.LA76x_1913"/>
<feature type="region of interest" description="Disordered" evidence="1">
    <location>
        <begin position="1"/>
        <end position="39"/>
    </location>
</feature>
<proteinExistence type="predicted"/>
<dbReference type="Proteomes" id="UP000060787">
    <property type="component" value="Chromosome"/>
</dbReference>
<dbReference type="AlphaFoldDB" id="A0A0S2F915"/>
<organism evidence="2 3">
    <name type="scientific">Lysobacter antibioticus</name>
    <dbReference type="NCBI Taxonomy" id="84531"/>
    <lineage>
        <taxon>Bacteria</taxon>
        <taxon>Pseudomonadati</taxon>
        <taxon>Pseudomonadota</taxon>
        <taxon>Gammaproteobacteria</taxon>
        <taxon>Lysobacterales</taxon>
        <taxon>Lysobacteraceae</taxon>
        <taxon>Lysobacter</taxon>
    </lineage>
</organism>
<evidence type="ECO:0000256" key="1">
    <source>
        <dbReference type="SAM" id="MobiDB-lite"/>
    </source>
</evidence>
<evidence type="ECO:0000313" key="2">
    <source>
        <dbReference type="EMBL" id="ALN80057.1"/>
    </source>
</evidence>
<feature type="compositionally biased region" description="Basic and acidic residues" evidence="1">
    <location>
        <begin position="23"/>
        <end position="39"/>
    </location>
</feature>
<dbReference type="EMBL" id="CP011129">
    <property type="protein sequence ID" value="ALN80057.1"/>
    <property type="molecule type" value="Genomic_DNA"/>
</dbReference>
<reference evidence="2 3" key="1">
    <citation type="journal article" date="2015" name="BMC Genomics">
        <title>Comparative genomics and metabolic profiling of the genus Lysobacter.</title>
        <authorList>
            <person name="de Bruijn I."/>
            <person name="Cheng X."/>
            <person name="de Jager V."/>
            <person name="Exposito R.G."/>
            <person name="Watrous J."/>
            <person name="Patel N."/>
            <person name="Postma J."/>
            <person name="Dorrestein P.C."/>
            <person name="Kobayashi D."/>
            <person name="Raaijmakers J.M."/>
        </authorList>
    </citation>
    <scope>NUCLEOTIDE SEQUENCE [LARGE SCALE GENOMIC DNA]</scope>
    <source>
        <strain evidence="2 3">76</strain>
    </source>
</reference>
<gene>
    <name evidence="2" type="ORF">LA76x_1913</name>
</gene>
<protein>
    <submittedName>
        <fullName evidence="2">Uncharacterized protein</fullName>
    </submittedName>
</protein>
<accession>A0A0S2F915</accession>